<proteinExistence type="predicted"/>
<reference evidence="2" key="1">
    <citation type="journal article" date="2024" name="Proc. Natl. Acad. Sci. U.S.A.">
        <title>Extraordinary preservation of gene collinearity over three hundred million years revealed in homosporous lycophytes.</title>
        <authorList>
            <person name="Li C."/>
            <person name="Wickell D."/>
            <person name="Kuo L.Y."/>
            <person name="Chen X."/>
            <person name="Nie B."/>
            <person name="Liao X."/>
            <person name="Peng D."/>
            <person name="Ji J."/>
            <person name="Jenkins J."/>
            <person name="Williams M."/>
            <person name="Shu S."/>
            <person name="Plott C."/>
            <person name="Barry K."/>
            <person name="Rajasekar S."/>
            <person name="Grimwood J."/>
            <person name="Han X."/>
            <person name="Sun S."/>
            <person name="Hou Z."/>
            <person name="He W."/>
            <person name="Dai G."/>
            <person name="Sun C."/>
            <person name="Schmutz J."/>
            <person name="Leebens-Mack J.H."/>
            <person name="Li F.W."/>
            <person name="Wang L."/>
        </authorList>
    </citation>
    <scope>NUCLEOTIDE SEQUENCE [LARGE SCALE GENOMIC DNA]</scope>
    <source>
        <strain evidence="2">cv. PW_Plant_1</strain>
    </source>
</reference>
<keyword evidence="2" id="KW-1185">Reference proteome</keyword>
<comment type="caution">
    <text evidence="1">The sequence shown here is derived from an EMBL/GenBank/DDBJ whole genome shotgun (WGS) entry which is preliminary data.</text>
</comment>
<organism evidence="1 2">
    <name type="scientific">Diphasiastrum complanatum</name>
    <name type="common">Issler's clubmoss</name>
    <name type="synonym">Lycopodium complanatum</name>
    <dbReference type="NCBI Taxonomy" id="34168"/>
    <lineage>
        <taxon>Eukaryota</taxon>
        <taxon>Viridiplantae</taxon>
        <taxon>Streptophyta</taxon>
        <taxon>Embryophyta</taxon>
        <taxon>Tracheophyta</taxon>
        <taxon>Lycopodiopsida</taxon>
        <taxon>Lycopodiales</taxon>
        <taxon>Lycopodiaceae</taxon>
        <taxon>Lycopodioideae</taxon>
        <taxon>Diphasiastrum</taxon>
    </lineage>
</organism>
<sequence length="1246" mass="140548">MMCEEANCRITCHYFPVKQGEESIAAILDKLNQQGGGLKEDFESFSRVSVRRLGRLLPDARWVQCTYVMSLTLEVVRWIVGAHSKVQAGHRVSYRLPFMDFKKSRASFSKSSFKRAKAFIDADAGFVPTTSKMDLEPKHPFTLALKSLGSFADTSCVTDKTFKIEMLQNGNVLSESLLRNHYINWLKEMHESFDEDAVLDEPVMVVLNSEDEQKKLGISQKVFRVSRKMRLGALKWDASRKPPLRLKFLKGSANHSKDLYVTIEYFLSEGIEEEPGGTRIICRKLGEYKCNGSELIIDKDNASFKIGNSLSFSVDVLSSKKYEEVDENIWKAKLQREKARELSKNPSYIDILRGEDARKLGVNESFPEDATVKAGCKLPNEVIAVVRPQGFVSKTGIGTSKHEQKQLVGELLQMKMEVQYIPCSSLRNGIEYDNEVIYSQIVRGICRNSINGYYVFSTRGSKLEQNFTSTGTYIFTFTLVGGKYEVAPVHVNINIVPADKVARWTLCNHPGDCLKEHPGKDIENVTVRIGEYLGEDLYIRCYDEFGNGMEYAGQLREDGFIKEFSIFSKHNKRLAVNTNFDPKKIKLANDGTGCQITKILFKDGELDDIAPTYKATLRVFFLDMQSAEMSVTVFPGNPHSVVIEDVMQSNGFFKKGIVISKLVLKALDVCGNAIERGQQIRLELTGLTLQDEQGLIRQVGEQGHVNLSGLLKLSGIYNSTAKLQVLSELDEVMLIHNFEIQKRTLRIISEVPVKTSISSLVDLVVEIVDENGNVDKEMDGGYHFLIADCIPNLTFPLKHGKCVVQGLRSPKKVGAWQIQLSHSYHSELQAIISVEVGSFSPTQKPADDEWDMHQLPKDDNVFQIRRVKDHAKDLTKRYEEQGRKAKKLEVEIEKLLQAKKDLGTRKAILEEELQRLENEKENLVSDPNANIITESCQAVQIIHTFEDVIREVKCLGNPPGGHAAATLIEMPAKENYNNGIIGIVALLGSVEDDCLNKICAEFLGPERMGAIVCNNQQVIYSLEKQLSGIDTDKMQSSEKNVYTGRFRAISLDNCKEVDSVEVDSNNQQKLLILNPPRLPSGKTPRGFIGYAVNFIHLNVEQLNIKIGSHQHGLRETLFFNLFKYLQVYNSRQQMVDAMDAIVTGAVSLDGGIIWTDNCFELGSREEPKIRFANVPSEERLGKNLMSPTTDPVRRIAFLHDEIYSKELELAKCKDEFLSLEMKEEDRQLKVEQIKISLLKLYEDLNV</sequence>
<dbReference type="EMBL" id="CM055098">
    <property type="protein sequence ID" value="KAJ7548881.1"/>
    <property type="molecule type" value="Genomic_DNA"/>
</dbReference>
<dbReference type="Proteomes" id="UP001162992">
    <property type="component" value="Chromosome 7"/>
</dbReference>
<evidence type="ECO:0000313" key="1">
    <source>
        <dbReference type="EMBL" id="KAJ7548881.1"/>
    </source>
</evidence>
<accession>A0ACC2D3N9</accession>
<gene>
    <name evidence="1" type="ORF">O6H91_07G031900</name>
</gene>
<evidence type="ECO:0000313" key="2">
    <source>
        <dbReference type="Proteomes" id="UP001162992"/>
    </source>
</evidence>
<protein>
    <submittedName>
        <fullName evidence="1">Uncharacterized protein</fullName>
    </submittedName>
</protein>
<name>A0ACC2D3N9_DIPCM</name>